<dbReference type="InterPro" id="IPR016064">
    <property type="entry name" value="NAD/diacylglycerol_kinase_sf"/>
</dbReference>
<dbReference type="Gene3D" id="2.60.200.40">
    <property type="match status" value="1"/>
</dbReference>
<dbReference type="Pfam" id="PF00781">
    <property type="entry name" value="DAGK_cat"/>
    <property type="match status" value="1"/>
</dbReference>
<evidence type="ECO:0000259" key="1">
    <source>
        <dbReference type="PROSITE" id="PS50146"/>
    </source>
</evidence>
<dbReference type="RefSeq" id="WP_090287017.1">
    <property type="nucleotide sequence ID" value="NZ_FMWO01000057.1"/>
</dbReference>
<dbReference type="InterPro" id="IPR001206">
    <property type="entry name" value="Diacylglycerol_kinase_cat_dom"/>
</dbReference>
<keyword evidence="3" id="KW-1185">Reference proteome</keyword>
<dbReference type="Proteomes" id="UP000198729">
    <property type="component" value="Unassembled WGS sequence"/>
</dbReference>
<feature type="domain" description="DAGKc" evidence="1">
    <location>
        <begin position="5"/>
        <end position="138"/>
    </location>
</feature>
<dbReference type="EMBL" id="FMWO01000057">
    <property type="protein sequence ID" value="SCZ86155.1"/>
    <property type="molecule type" value="Genomic_DNA"/>
</dbReference>
<reference evidence="2 3" key="1">
    <citation type="submission" date="2016-10" db="EMBL/GenBank/DDBJ databases">
        <authorList>
            <person name="de Groot N.N."/>
        </authorList>
    </citation>
    <scope>NUCLEOTIDE SEQUENCE [LARGE SCALE GENOMIC DNA]</scope>
    <source>
        <strain evidence="2">1</strain>
    </source>
</reference>
<dbReference type="AlphaFoldDB" id="A0A1G5SG31"/>
<proteinExistence type="predicted"/>
<organism evidence="2 3">
    <name type="scientific">Nitrosomonas mobilis</name>
    <dbReference type="NCBI Taxonomy" id="51642"/>
    <lineage>
        <taxon>Bacteria</taxon>
        <taxon>Pseudomonadati</taxon>
        <taxon>Pseudomonadota</taxon>
        <taxon>Betaproteobacteria</taxon>
        <taxon>Nitrosomonadales</taxon>
        <taxon>Nitrosomonadaceae</taxon>
        <taxon>Nitrosomonas</taxon>
    </lineage>
</organism>
<accession>A0A1G5SG31</accession>
<name>A0A1G5SG31_9PROT</name>
<gene>
    <name evidence="2" type="ORF">NSMM_490044</name>
</gene>
<dbReference type="OrthoDB" id="142078at2"/>
<dbReference type="STRING" id="51642.NSMM_490044"/>
<evidence type="ECO:0000313" key="2">
    <source>
        <dbReference type="EMBL" id="SCZ86155.1"/>
    </source>
</evidence>
<dbReference type="SUPFAM" id="SSF111331">
    <property type="entry name" value="NAD kinase/diacylglycerol kinase-like"/>
    <property type="match status" value="1"/>
</dbReference>
<dbReference type="GO" id="GO:0016301">
    <property type="term" value="F:kinase activity"/>
    <property type="evidence" value="ECO:0007669"/>
    <property type="project" value="InterPro"/>
</dbReference>
<protein>
    <recommendedName>
        <fullName evidence="1">DAGKc domain-containing protein</fullName>
    </recommendedName>
</protein>
<dbReference type="Gene3D" id="3.40.50.10330">
    <property type="entry name" value="Probable inorganic polyphosphate/atp-NAD kinase, domain 1"/>
    <property type="match status" value="1"/>
</dbReference>
<evidence type="ECO:0000313" key="3">
    <source>
        <dbReference type="Proteomes" id="UP000198729"/>
    </source>
</evidence>
<dbReference type="InterPro" id="IPR017438">
    <property type="entry name" value="ATP-NAD_kinase_N"/>
</dbReference>
<dbReference type="PROSITE" id="PS50146">
    <property type="entry name" value="DAGK"/>
    <property type="match status" value="1"/>
</dbReference>
<sequence>MKMPPAHGPVFIVLNAGSGRQGEQARQDSIVKAMDSASRCYQLFLFDRRRPITAVAKEAVQAAVSVNGVVVAAGGDGTINAVAQEAIGSGCAFGVLPQGTFNYFGRSHAIPEDTDAALELLLSGTPTAVQVGCVNNKIFLVNASLGLYPDLLEDREAFKNRFGRSRLMAVFSAIISLLGEHRQLLLNVHWSNAAGPAVGAGEGAENAGGLHQLRTPTLFVGNNRLQLEQIGVAEAGELGHGRLVALAPRAIGTAALFSLALQGAIGQLGEADSVRSLAFERLSVAPAGRFGRRRFRIATDGELAWMRPPFEFKVFEKPLWLIKKTEVANAVATAGGPS</sequence>